<evidence type="ECO:0000256" key="6">
    <source>
        <dbReference type="SAM" id="MobiDB-lite"/>
    </source>
</evidence>
<accession>A0A1C1CNK9</accession>
<dbReference type="GO" id="GO:0000981">
    <property type="term" value="F:DNA-binding transcription factor activity, RNA polymerase II-specific"/>
    <property type="evidence" value="ECO:0007669"/>
    <property type="project" value="InterPro"/>
</dbReference>
<dbReference type="VEuPathDB" id="FungiDB:G647_09001"/>
<keyword evidence="9" id="KW-1185">Reference proteome</keyword>
<gene>
    <name evidence="8" type="ORF">CLCR_07346</name>
</gene>
<sequence>MSEESRAEQTPYPVPRRVHQKSRTGCRNCKLRKVKCDEKRPVCDKCAVHYANIQKCDYGDESPSSQEPMTKKPAAEKLRRALKAVPILPKSRHRQDVGFSTLARPAPSNWDPFTQHPPSVEPDISLLMGTCQFTPVRQGRERAPTDYVADFSSHIFNVFPYYPTPTFNPVLEFFAPLITKDTVLFHVTLLISAFRMEQHLPPNERVRCIRLSKMCMDLIQNRINEPFPICVSDETLAAVAGLAVIEVRPIVFLPFRCWTLTATLKHEKGSLRLSHIHVTGLRRMLEVRGGLEAIRISNPTIANVLFW</sequence>
<dbReference type="Proteomes" id="UP000094526">
    <property type="component" value="Unassembled WGS sequence"/>
</dbReference>
<evidence type="ECO:0000256" key="1">
    <source>
        <dbReference type="ARBA" id="ARBA00004123"/>
    </source>
</evidence>
<dbReference type="CDD" id="cd00067">
    <property type="entry name" value="GAL4"/>
    <property type="match status" value="1"/>
</dbReference>
<evidence type="ECO:0000256" key="4">
    <source>
        <dbReference type="ARBA" id="ARBA00023163"/>
    </source>
</evidence>
<dbReference type="GO" id="GO:0003677">
    <property type="term" value="F:DNA binding"/>
    <property type="evidence" value="ECO:0007669"/>
    <property type="project" value="UniProtKB-KW"/>
</dbReference>
<evidence type="ECO:0000259" key="7">
    <source>
        <dbReference type="PROSITE" id="PS50048"/>
    </source>
</evidence>
<dbReference type="PANTHER" id="PTHR37534:SF46">
    <property type="entry name" value="ZN(II)2CYS6 TRANSCRIPTION FACTOR (EUROFUNG)"/>
    <property type="match status" value="1"/>
</dbReference>
<dbReference type="InterPro" id="IPR021858">
    <property type="entry name" value="Fun_TF"/>
</dbReference>
<evidence type="ECO:0000256" key="2">
    <source>
        <dbReference type="ARBA" id="ARBA00023015"/>
    </source>
</evidence>
<dbReference type="SUPFAM" id="SSF57701">
    <property type="entry name" value="Zn2/Cys6 DNA-binding domain"/>
    <property type="match status" value="1"/>
</dbReference>
<reference evidence="9" key="1">
    <citation type="submission" date="2015-07" db="EMBL/GenBank/DDBJ databases">
        <authorList>
            <person name="Teixeira M.M."/>
            <person name="Souza R.C."/>
            <person name="Almeida L.G."/>
            <person name="Vicente V.A."/>
            <person name="de Hoog S."/>
            <person name="Bocca A.L."/>
            <person name="de Almeida S.R."/>
            <person name="Vasconcelos A.T."/>
            <person name="Felipe M.S."/>
        </authorList>
    </citation>
    <scope>NUCLEOTIDE SEQUENCE [LARGE SCALE GENOMIC DNA]</scope>
    <source>
        <strain evidence="9">KSF</strain>
    </source>
</reference>
<dbReference type="SMART" id="SM00066">
    <property type="entry name" value="GAL4"/>
    <property type="match status" value="1"/>
</dbReference>
<keyword evidence="5" id="KW-0539">Nucleus</keyword>
<evidence type="ECO:0000313" key="9">
    <source>
        <dbReference type="Proteomes" id="UP000094526"/>
    </source>
</evidence>
<dbReference type="PROSITE" id="PS50048">
    <property type="entry name" value="ZN2_CY6_FUNGAL_2"/>
    <property type="match status" value="1"/>
</dbReference>
<keyword evidence="4" id="KW-0804">Transcription</keyword>
<dbReference type="InterPro" id="IPR036864">
    <property type="entry name" value="Zn2-C6_fun-type_DNA-bd_sf"/>
</dbReference>
<protein>
    <recommendedName>
        <fullName evidence="7">Zn(2)-C6 fungal-type domain-containing protein</fullName>
    </recommendedName>
</protein>
<evidence type="ECO:0000256" key="5">
    <source>
        <dbReference type="ARBA" id="ARBA00023242"/>
    </source>
</evidence>
<dbReference type="OrthoDB" id="416217at2759"/>
<feature type="domain" description="Zn(2)-C6 fungal-type" evidence="7">
    <location>
        <begin position="25"/>
        <end position="58"/>
    </location>
</feature>
<keyword evidence="2" id="KW-0805">Transcription regulation</keyword>
<dbReference type="AlphaFoldDB" id="A0A1C1CNK9"/>
<dbReference type="STRING" id="86049.A0A1C1CNK9"/>
<dbReference type="VEuPathDB" id="FungiDB:CLCR_07346"/>
<feature type="region of interest" description="Disordered" evidence="6">
    <location>
        <begin position="1"/>
        <end position="23"/>
    </location>
</feature>
<name>A0A1C1CNK9_9EURO</name>
<dbReference type="Pfam" id="PF11951">
    <property type="entry name" value="Fungal_trans_2"/>
    <property type="match status" value="1"/>
</dbReference>
<dbReference type="Gene3D" id="4.10.240.10">
    <property type="entry name" value="Zn(2)-C6 fungal-type DNA-binding domain"/>
    <property type="match status" value="1"/>
</dbReference>
<dbReference type="GO" id="GO:0005634">
    <property type="term" value="C:nucleus"/>
    <property type="evidence" value="ECO:0007669"/>
    <property type="project" value="UniProtKB-SubCell"/>
</dbReference>
<evidence type="ECO:0000313" key="8">
    <source>
        <dbReference type="EMBL" id="OCT50089.1"/>
    </source>
</evidence>
<evidence type="ECO:0000256" key="3">
    <source>
        <dbReference type="ARBA" id="ARBA00023125"/>
    </source>
</evidence>
<proteinExistence type="predicted"/>
<dbReference type="EMBL" id="LGRB01000010">
    <property type="protein sequence ID" value="OCT50089.1"/>
    <property type="molecule type" value="Genomic_DNA"/>
</dbReference>
<dbReference type="GO" id="GO:0008270">
    <property type="term" value="F:zinc ion binding"/>
    <property type="evidence" value="ECO:0007669"/>
    <property type="project" value="InterPro"/>
</dbReference>
<dbReference type="Pfam" id="PF00172">
    <property type="entry name" value="Zn_clus"/>
    <property type="match status" value="1"/>
</dbReference>
<dbReference type="InterPro" id="IPR001138">
    <property type="entry name" value="Zn2Cys6_DnaBD"/>
</dbReference>
<dbReference type="PANTHER" id="PTHR37534">
    <property type="entry name" value="TRANSCRIPTIONAL ACTIVATOR PROTEIN UGA3"/>
    <property type="match status" value="1"/>
</dbReference>
<comment type="subcellular location">
    <subcellularLocation>
        <location evidence="1">Nucleus</location>
    </subcellularLocation>
</comment>
<organism evidence="8 9">
    <name type="scientific">Cladophialophora carrionii</name>
    <dbReference type="NCBI Taxonomy" id="86049"/>
    <lineage>
        <taxon>Eukaryota</taxon>
        <taxon>Fungi</taxon>
        <taxon>Dikarya</taxon>
        <taxon>Ascomycota</taxon>
        <taxon>Pezizomycotina</taxon>
        <taxon>Eurotiomycetes</taxon>
        <taxon>Chaetothyriomycetidae</taxon>
        <taxon>Chaetothyriales</taxon>
        <taxon>Herpotrichiellaceae</taxon>
        <taxon>Cladophialophora</taxon>
    </lineage>
</organism>
<comment type="caution">
    <text evidence="8">The sequence shown here is derived from an EMBL/GenBank/DDBJ whole genome shotgun (WGS) entry which is preliminary data.</text>
</comment>
<keyword evidence="3" id="KW-0238">DNA-binding</keyword>